<evidence type="ECO:0000256" key="2">
    <source>
        <dbReference type="SAM" id="MobiDB-lite"/>
    </source>
</evidence>
<reference evidence="3" key="1">
    <citation type="submission" date="2022-12" db="EMBL/GenBank/DDBJ databases">
        <authorList>
            <person name="Alioto T."/>
            <person name="Alioto T."/>
            <person name="Gomez Garrido J."/>
        </authorList>
    </citation>
    <scope>NUCLEOTIDE SEQUENCE</scope>
</reference>
<dbReference type="Proteomes" id="UP001178461">
    <property type="component" value="Chromosome 1"/>
</dbReference>
<dbReference type="EMBL" id="OX395126">
    <property type="protein sequence ID" value="CAI5763415.1"/>
    <property type="molecule type" value="Genomic_DNA"/>
</dbReference>
<protein>
    <submittedName>
        <fullName evidence="3">Uncharacterized protein</fullName>
    </submittedName>
</protein>
<proteinExistence type="predicted"/>
<evidence type="ECO:0000256" key="1">
    <source>
        <dbReference type="SAM" id="Coils"/>
    </source>
</evidence>
<feature type="region of interest" description="Disordered" evidence="2">
    <location>
        <begin position="1"/>
        <end position="30"/>
    </location>
</feature>
<organism evidence="3 4">
    <name type="scientific">Podarcis lilfordi</name>
    <name type="common">Lilford's wall lizard</name>
    <dbReference type="NCBI Taxonomy" id="74358"/>
    <lineage>
        <taxon>Eukaryota</taxon>
        <taxon>Metazoa</taxon>
        <taxon>Chordata</taxon>
        <taxon>Craniata</taxon>
        <taxon>Vertebrata</taxon>
        <taxon>Euteleostomi</taxon>
        <taxon>Lepidosauria</taxon>
        <taxon>Squamata</taxon>
        <taxon>Bifurcata</taxon>
        <taxon>Unidentata</taxon>
        <taxon>Episquamata</taxon>
        <taxon>Laterata</taxon>
        <taxon>Lacertibaenia</taxon>
        <taxon>Lacertidae</taxon>
        <taxon>Podarcis</taxon>
    </lineage>
</organism>
<sequence>MPQKTLSQRDPHRANLSTKPSLLENTAGGKGISAIDGSGAGVTTSFTNGKPSLDGLTGKSPLSTISFGDHHANLCRGVRPVCRIRPTSAVIQGGSVAHINRLQGELVRKRKLRQKLNASQQTATKYSKLVEEASLAQAEAEKGQAEAEAQEKLCREQQEAVQLENISLKEETQQLKRKLTEMQQLLAQVEKSHFESQMKLERITMEREVIREEKRYLEHERNELKQKLKGTLEENLKCKESEISQRCRTEAAEEALEKATLLHYESERGKRLLERDIEEKEKQCEMWMKKYSAMADLWQSQEEEKSRRQNKACQVKMKSYFLCINESNEHITVLRNEDGTPQRFAEGEQVCFSVPGVDNEEKAKSTDRILHRVVAPSSSPGHPQMCGLCPAELQERTPARRGRKIIEYFWFPVDGNTEE</sequence>
<keyword evidence="4" id="KW-1185">Reference proteome</keyword>
<name>A0AA35JNT8_9SAUR</name>
<gene>
    <name evidence="3" type="ORF">PODLI_1B020238</name>
</gene>
<evidence type="ECO:0000313" key="3">
    <source>
        <dbReference type="EMBL" id="CAI5763415.1"/>
    </source>
</evidence>
<feature type="compositionally biased region" description="Polar residues" evidence="2">
    <location>
        <begin position="15"/>
        <end position="24"/>
    </location>
</feature>
<keyword evidence="1" id="KW-0175">Coiled coil</keyword>
<feature type="coiled-coil region" evidence="1">
    <location>
        <begin position="99"/>
        <end position="234"/>
    </location>
</feature>
<dbReference type="AlphaFoldDB" id="A0AA35JNT8"/>
<accession>A0AA35JNT8</accession>
<evidence type="ECO:0000313" key="4">
    <source>
        <dbReference type="Proteomes" id="UP001178461"/>
    </source>
</evidence>